<proteinExistence type="predicted"/>
<evidence type="ECO:0000313" key="3">
    <source>
        <dbReference type="EMBL" id="WIW71287.1"/>
    </source>
</evidence>
<evidence type="ECO:0000256" key="2">
    <source>
        <dbReference type="SAM" id="Phobius"/>
    </source>
</evidence>
<dbReference type="KEGG" id="sgbi:P3F81_02940"/>
<keyword evidence="2" id="KW-1133">Transmembrane helix</keyword>
<organism evidence="3 4">
    <name type="scientific">Selenobaculum gibii</name>
    <dbReference type="NCBI Taxonomy" id="3054208"/>
    <lineage>
        <taxon>Bacteria</taxon>
        <taxon>Bacillati</taxon>
        <taxon>Bacillota</taxon>
        <taxon>Negativicutes</taxon>
        <taxon>Selenomonadales</taxon>
        <taxon>Selenomonadaceae</taxon>
        <taxon>Selenobaculum</taxon>
    </lineage>
</organism>
<evidence type="ECO:0000313" key="4">
    <source>
        <dbReference type="Proteomes" id="UP001243623"/>
    </source>
</evidence>
<feature type="transmembrane region" description="Helical" evidence="2">
    <location>
        <begin position="12"/>
        <end position="31"/>
    </location>
</feature>
<keyword evidence="2" id="KW-0812">Transmembrane</keyword>
<dbReference type="EMBL" id="CP120678">
    <property type="protein sequence ID" value="WIW71287.1"/>
    <property type="molecule type" value="Genomic_DNA"/>
</dbReference>
<keyword evidence="4" id="KW-1185">Reference proteome</keyword>
<gene>
    <name evidence="3" type="ORF">P3F81_02940</name>
</gene>
<feature type="region of interest" description="Disordered" evidence="1">
    <location>
        <begin position="32"/>
        <end position="52"/>
    </location>
</feature>
<sequence length="52" mass="5718">MNLPKPILQKIVQCIIVGILTIVIAVGIINYKNNQPSPQNPATSPQTETYNK</sequence>
<dbReference type="Proteomes" id="UP001243623">
    <property type="component" value="Chromosome"/>
</dbReference>
<accession>A0A9Y2AJY0</accession>
<protein>
    <submittedName>
        <fullName evidence="3">Uncharacterized protein</fullName>
    </submittedName>
</protein>
<dbReference type="RefSeq" id="WP_309320609.1">
    <property type="nucleotide sequence ID" value="NZ_CP120678.1"/>
</dbReference>
<name>A0A9Y2AJY0_9FIRM</name>
<evidence type="ECO:0000256" key="1">
    <source>
        <dbReference type="SAM" id="MobiDB-lite"/>
    </source>
</evidence>
<dbReference type="AlphaFoldDB" id="A0A9Y2AJY0"/>
<reference evidence="3" key="1">
    <citation type="submission" date="2023-03" db="EMBL/GenBank/DDBJ databases">
        <title>Selenobaculum gbiensis gen. nov. sp. nov., a new bacterium isolated from the gut microbiota of IBD patient.</title>
        <authorList>
            <person name="Yeo S."/>
            <person name="Park H."/>
            <person name="Huh C.S."/>
        </authorList>
    </citation>
    <scope>NUCLEOTIDE SEQUENCE</scope>
    <source>
        <strain evidence="3">ICN-92133</strain>
    </source>
</reference>
<keyword evidence="2" id="KW-0472">Membrane</keyword>